<evidence type="ECO:0000313" key="4">
    <source>
        <dbReference type="Proteomes" id="UP001597195"/>
    </source>
</evidence>
<dbReference type="Proteomes" id="UP001597195">
    <property type="component" value="Unassembled WGS sequence"/>
</dbReference>
<dbReference type="NCBIfam" id="NF033745">
    <property type="entry name" value="class_C_sortase"/>
    <property type="match status" value="1"/>
</dbReference>
<keyword evidence="2" id="KW-1133">Transmembrane helix</keyword>
<reference evidence="4" key="1">
    <citation type="journal article" date="2019" name="Int. J. Syst. Evol. Microbiol.">
        <title>The Global Catalogue of Microorganisms (GCM) 10K type strain sequencing project: providing services to taxonomists for standard genome sequencing and annotation.</title>
        <authorList>
            <consortium name="The Broad Institute Genomics Platform"/>
            <consortium name="The Broad Institute Genome Sequencing Center for Infectious Disease"/>
            <person name="Wu L."/>
            <person name="Ma J."/>
        </authorList>
    </citation>
    <scope>NUCLEOTIDE SEQUENCE [LARGE SCALE GENOMIC DNA]</scope>
    <source>
        <strain evidence="4">CCM 8906</strain>
    </source>
</reference>
<proteinExistence type="predicted"/>
<dbReference type="NCBIfam" id="TIGR01076">
    <property type="entry name" value="sortase_fam"/>
    <property type="match status" value="1"/>
</dbReference>
<sequence>MRKWLAILLFCLGLGLIGYPAASNVVARWQQQGVLASYKNQLQTASARQLKTLQRSLQKQETDKQTATVKDPFKKNEKKFIETEPLALVAIPKIDVELPVFAGTNEQVLQKYAGLVNGTDIPQGKHNQHSLITAHGGLPGAQLFTDLWRVDRGDRFYLKNAYGLMTYEVTAIRTVKADTRQPINRSATRNQVTLMTCTPYMINTHRLLVTGKRIPNETETIPPGKFVWNRYKTVVLGLAILALIAGIWLGYRRYRRAKEAS</sequence>
<keyword evidence="4" id="KW-1185">Reference proteome</keyword>
<protein>
    <submittedName>
        <fullName evidence="3">Class C sortase</fullName>
    </submittedName>
</protein>
<name>A0ABW4H1S5_9LACO</name>
<dbReference type="InterPro" id="IPR005754">
    <property type="entry name" value="Sortase"/>
</dbReference>
<dbReference type="Gene3D" id="2.40.260.10">
    <property type="entry name" value="Sortase"/>
    <property type="match status" value="1"/>
</dbReference>
<dbReference type="Pfam" id="PF04203">
    <property type="entry name" value="Sortase"/>
    <property type="match status" value="1"/>
</dbReference>
<dbReference type="InterPro" id="IPR042002">
    <property type="entry name" value="Sortase_C"/>
</dbReference>
<dbReference type="EMBL" id="JBHTOM010000003">
    <property type="protein sequence ID" value="MFD1548692.1"/>
    <property type="molecule type" value="Genomic_DNA"/>
</dbReference>
<accession>A0ABW4H1S5</accession>
<feature type="transmembrane region" description="Helical" evidence="2">
    <location>
        <begin position="231"/>
        <end position="251"/>
    </location>
</feature>
<keyword evidence="2" id="KW-0472">Membrane</keyword>
<dbReference type="SUPFAM" id="SSF63817">
    <property type="entry name" value="Sortase"/>
    <property type="match status" value="1"/>
</dbReference>
<organism evidence="3 4">
    <name type="scientific">Levilactobacillus fuyuanensis</name>
    <dbReference type="NCBI Taxonomy" id="2486022"/>
    <lineage>
        <taxon>Bacteria</taxon>
        <taxon>Bacillati</taxon>
        <taxon>Bacillota</taxon>
        <taxon>Bacilli</taxon>
        <taxon>Lactobacillales</taxon>
        <taxon>Lactobacillaceae</taxon>
        <taxon>Levilactobacillus</taxon>
    </lineage>
</organism>
<gene>
    <name evidence="3" type="ORF">ACFQ5T_03220</name>
</gene>
<dbReference type="InterPro" id="IPR023365">
    <property type="entry name" value="Sortase_dom-sf"/>
</dbReference>
<evidence type="ECO:0000256" key="2">
    <source>
        <dbReference type="SAM" id="Phobius"/>
    </source>
</evidence>
<dbReference type="RefSeq" id="WP_125700315.1">
    <property type="nucleotide sequence ID" value="NZ_JBHTOM010000003.1"/>
</dbReference>
<evidence type="ECO:0000256" key="1">
    <source>
        <dbReference type="ARBA" id="ARBA00022801"/>
    </source>
</evidence>
<evidence type="ECO:0000313" key="3">
    <source>
        <dbReference type="EMBL" id="MFD1548692.1"/>
    </source>
</evidence>
<dbReference type="CDD" id="cd05827">
    <property type="entry name" value="Sortase_C"/>
    <property type="match status" value="1"/>
</dbReference>
<keyword evidence="2" id="KW-0812">Transmembrane</keyword>
<keyword evidence="1" id="KW-0378">Hydrolase</keyword>
<comment type="caution">
    <text evidence="3">The sequence shown here is derived from an EMBL/GenBank/DDBJ whole genome shotgun (WGS) entry which is preliminary data.</text>
</comment>